<feature type="region of interest" description="Disordered" evidence="4">
    <location>
        <begin position="234"/>
        <end position="272"/>
    </location>
</feature>
<keyword evidence="1 2" id="KW-0238">DNA-binding</keyword>
<comment type="subcellular location">
    <subcellularLocation>
        <location evidence="2">Nucleus</location>
    </subcellularLocation>
</comment>
<dbReference type="GO" id="GO:0003677">
    <property type="term" value="F:DNA binding"/>
    <property type="evidence" value="ECO:0007669"/>
    <property type="project" value="UniProtKB-UniRule"/>
</dbReference>
<dbReference type="GO" id="GO:0003700">
    <property type="term" value="F:DNA-binding transcription factor activity"/>
    <property type="evidence" value="ECO:0007669"/>
    <property type="project" value="InterPro"/>
</dbReference>
<evidence type="ECO:0000256" key="4">
    <source>
        <dbReference type="SAM" id="MobiDB-lite"/>
    </source>
</evidence>
<evidence type="ECO:0000313" key="6">
    <source>
        <dbReference type="EnsemblMetazoa" id="CLYHEMP021499.1"/>
    </source>
</evidence>
<dbReference type="OrthoDB" id="5964374at2759"/>
<feature type="domain" description="BHLH" evidence="5">
    <location>
        <begin position="268"/>
        <end position="320"/>
    </location>
</feature>
<dbReference type="EnsemblMetazoa" id="CLYHEMT021499.1">
    <property type="protein sequence ID" value="CLYHEMP021499.1"/>
    <property type="gene ID" value="CLYHEMG021499"/>
</dbReference>
<dbReference type="Pfam" id="PF01056">
    <property type="entry name" value="Myc_N"/>
    <property type="match status" value="1"/>
</dbReference>
<sequence length="355" mass="40079">MVTSVINTNSSNWSNDYNNEEDMASKTLLYDSNPNDDMWRKFSLPLTPPSSPPRTFGETSECNDNTQDIANRLQDVCDSLDSAFDITSCVLPDAKYLRSKLISDCMWSGNHGSDTKEKSRNVTFTQPKLSIDSIDTEEDLYPTPCASPIPNVTTEHGDYPSSTDCVDPTTVFPLPSSQENLPSMLSGQSDSDEEIDVVTVDAIPSTPITIGIKRKQAPNTIILAKLQTSNPQVCFKRTKSAPSRIQNDKPDRASRRSATSPYDSDPETRRATHNVLERKRRIDLKKSFERLRECVPNLEKIDKTPKVIVLKKAANHIEDLKREEKELDEQKQKLRQRNEDLMRKLELLKAVCNID</sequence>
<evidence type="ECO:0000256" key="3">
    <source>
        <dbReference type="SAM" id="Coils"/>
    </source>
</evidence>
<dbReference type="GO" id="GO:0005634">
    <property type="term" value="C:nucleus"/>
    <property type="evidence" value="ECO:0007669"/>
    <property type="project" value="UniProtKB-SubCell"/>
</dbReference>
<dbReference type="FunFam" id="4.10.280.10:FF:000019">
    <property type="entry name" value="Myc proto-oncogene protein"/>
    <property type="match status" value="1"/>
</dbReference>
<dbReference type="InterPro" id="IPR002418">
    <property type="entry name" value="Tscrpt_reg_Myc"/>
</dbReference>
<reference evidence="6" key="1">
    <citation type="submission" date="2021-01" db="UniProtKB">
        <authorList>
            <consortium name="EnsemblMetazoa"/>
        </authorList>
    </citation>
    <scope>IDENTIFICATION</scope>
</reference>
<keyword evidence="3" id="KW-0175">Coiled coil</keyword>
<evidence type="ECO:0000256" key="2">
    <source>
        <dbReference type="PIRNR" id="PIRNR001705"/>
    </source>
</evidence>
<organism evidence="6 7">
    <name type="scientific">Clytia hemisphaerica</name>
    <dbReference type="NCBI Taxonomy" id="252671"/>
    <lineage>
        <taxon>Eukaryota</taxon>
        <taxon>Metazoa</taxon>
        <taxon>Cnidaria</taxon>
        <taxon>Hydrozoa</taxon>
        <taxon>Hydroidolina</taxon>
        <taxon>Leptothecata</taxon>
        <taxon>Obeliida</taxon>
        <taxon>Clytiidae</taxon>
        <taxon>Clytia</taxon>
    </lineage>
</organism>
<evidence type="ECO:0000256" key="1">
    <source>
        <dbReference type="ARBA" id="ARBA00023125"/>
    </source>
</evidence>
<proteinExistence type="predicted"/>
<dbReference type="Gene3D" id="4.10.280.10">
    <property type="entry name" value="Helix-loop-helix DNA-binding domain"/>
    <property type="match status" value="1"/>
</dbReference>
<dbReference type="GO" id="GO:0046983">
    <property type="term" value="F:protein dimerization activity"/>
    <property type="evidence" value="ECO:0007669"/>
    <property type="project" value="InterPro"/>
</dbReference>
<comment type="subunit">
    <text evidence="2">Efficient DNA binding requires dimerization with another bHLH protein.</text>
</comment>
<dbReference type="RefSeq" id="XP_066914599.1">
    <property type="nucleotide sequence ID" value="XM_067058498.1"/>
</dbReference>
<dbReference type="SMART" id="SM00353">
    <property type="entry name" value="HLH"/>
    <property type="match status" value="1"/>
</dbReference>
<dbReference type="GeneID" id="136801834"/>
<dbReference type="Proteomes" id="UP000594262">
    <property type="component" value="Unplaced"/>
</dbReference>
<dbReference type="Pfam" id="PF00010">
    <property type="entry name" value="HLH"/>
    <property type="match status" value="1"/>
</dbReference>
<dbReference type="InterPro" id="IPR011598">
    <property type="entry name" value="bHLH_dom"/>
</dbReference>
<dbReference type="AlphaFoldDB" id="A0A7M6DQ15"/>
<accession>A0A7M6DQ15</accession>
<feature type="coiled-coil region" evidence="3">
    <location>
        <begin position="310"/>
        <end position="351"/>
    </location>
</feature>
<keyword evidence="7" id="KW-1185">Reference proteome</keyword>
<name>A0A7M6DQ15_9CNID</name>
<feature type="region of interest" description="Disordered" evidence="4">
    <location>
        <begin position="40"/>
        <end position="59"/>
    </location>
</feature>
<keyword evidence="2" id="KW-0539">Nucleus</keyword>
<dbReference type="InterPro" id="IPR036638">
    <property type="entry name" value="HLH_DNA-bd_sf"/>
</dbReference>
<evidence type="ECO:0000259" key="5">
    <source>
        <dbReference type="PROSITE" id="PS50888"/>
    </source>
</evidence>
<dbReference type="InterPro" id="IPR050433">
    <property type="entry name" value="Myc_transcription_factors"/>
</dbReference>
<dbReference type="PANTHER" id="PTHR45851">
    <property type="entry name" value="MYC PROTO-ONCOGENE"/>
    <property type="match status" value="1"/>
</dbReference>
<dbReference type="CDD" id="cd11400">
    <property type="entry name" value="bHLHzip_Myc"/>
    <property type="match status" value="1"/>
</dbReference>
<protein>
    <recommendedName>
        <fullName evidence="5">BHLH domain-containing protein</fullName>
    </recommendedName>
</protein>
<dbReference type="PRINTS" id="PR00044">
    <property type="entry name" value="LEUZIPPRMYC"/>
</dbReference>
<dbReference type="InterPro" id="IPR012682">
    <property type="entry name" value="Tscrpt_reg_Myc_N"/>
</dbReference>
<dbReference type="PIRSF" id="PIRSF001705">
    <property type="entry name" value="Myc_protein"/>
    <property type="match status" value="1"/>
</dbReference>
<dbReference type="SUPFAM" id="SSF47459">
    <property type="entry name" value="HLH, helix-loop-helix DNA-binding domain"/>
    <property type="match status" value="1"/>
</dbReference>
<dbReference type="PROSITE" id="PS50888">
    <property type="entry name" value="BHLH"/>
    <property type="match status" value="1"/>
</dbReference>
<evidence type="ECO:0000313" key="7">
    <source>
        <dbReference type="Proteomes" id="UP000594262"/>
    </source>
</evidence>